<accession>A0A445EMV9</accession>
<dbReference type="STRING" id="3818.A0A445EMV9"/>
<dbReference type="Gene3D" id="3.40.50.1820">
    <property type="entry name" value="alpha/beta hydrolase"/>
    <property type="match status" value="1"/>
</dbReference>
<evidence type="ECO:0000313" key="3">
    <source>
        <dbReference type="Proteomes" id="UP000289738"/>
    </source>
</evidence>
<name>A0A445EMV9_ARAHY</name>
<reference evidence="2 3" key="1">
    <citation type="submission" date="2019-01" db="EMBL/GenBank/DDBJ databases">
        <title>Sequencing of cultivated peanut Arachis hypogaea provides insights into genome evolution and oil improvement.</title>
        <authorList>
            <person name="Chen X."/>
        </authorList>
    </citation>
    <scope>NUCLEOTIDE SEQUENCE [LARGE SCALE GENOMIC DNA]</scope>
    <source>
        <strain evidence="3">cv. Fuhuasheng</strain>
        <tissue evidence="2">Leaves</tissue>
    </source>
</reference>
<keyword evidence="1" id="KW-1133">Transmembrane helix</keyword>
<comment type="caution">
    <text evidence="2">The sequence shown here is derived from an EMBL/GenBank/DDBJ whole genome shotgun (WGS) entry which is preliminary data.</text>
</comment>
<feature type="transmembrane region" description="Helical" evidence="1">
    <location>
        <begin position="104"/>
        <end position="127"/>
    </location>
</feature>
<dbReference type="InterPro" id="IPR029058">
    <property type="entry name" value="AB_hydrolase_fold"/>
</dbReference>
<organism evidence="2 3">
    <name type="scientific">Arachis hypogaea</name>
    <name type="common">Peanut</name>
    <dbReference type="NCBI Taxonomy" id="3818"/>
    <lineage>
        <taxon>Eukaryota</taxon>
        <taxon>Viridiplantae</taxon>
        <taxon>Streptophyta</taxon>
        <taxon>Embryophyta</taxon>
        <taxon>Tracheophyta</taxon>
        <taxon>Spermatophyta</taxon>
        <taxon>Magnoliopsida</taxon>
        <taxon>eudicotyledons</taxon>
        <taxon>Gunneridae</taxon>
        <taxon>Pentapetalae</taxon>
        <taxon>rosids</taxon>
        <taxon>fabids</taxon>
        <taxon>Fabales</taxon>
        <taxon>Fabaceae</taxon>
        <taxon>Papilionoideae</taxon>
        <taxon>50 kb inversion clade</taxon>
        <taxon>dalbergioids sensu lato</taxon>
        <taxon>Dalbergieae</taxon>
        <taxon>Pterocarpus clade</taxon>
        <taxon>Arachis</taxon>
    </lineage>
</organism>
<evidence type="ECO:0008006" key="4">
    <source>
        <dbReference type="Google" id="ProtNLM"/>
    </source>
</evidence>
<dbReference type="Proteomes" id="UP000289738">
    <property type="component" value="Chromosome A01"/>
</dbReference>
<dbReference type="AlphaFoldDB" id="A0A445EMV9"/>
<proteinExistence type="predicted"/>
<gene>
    <name evidence="2" type="ORF">Ahy_A01g001342</name>
</gene>
<dbReference type="EMBL" id="SDMP01000001">
    <property type="protein sequence ID" value="RYR76799.1"/>
    <property type="molecule type" value="Genomic_DNA"/>
</dbReference>
<dbReference type="SUPFAM" id="SSF53474">
    <property type="entry name" value="alpha/beta-Hydrolases"/>
    <property type="match status" value="1"/>
</dbReference>
<dbReference type="PANTHER" id="PTHR12277">
    <property type="entry name" value="ALPHA/BETA HYDROLASE DOMAIN-CONTAINING PROTEIN"/>
    <property type="match status" value="1"/>
</dbReference>
<evidence type="ECO:0000256" key="1">
    <source>
        <dbReference type="SAM" id="Phobius"/>
    </source>
</evidence>
<dbReference type="PANTHER" id="PTHR12277:SF167">
    <property type="entry name" value="ALPHA_BETA-HYDROLASES SUPERFAMILY PROTEIN"/>
    <property type="match status" value="1"/>
</dbReference>
<evidence type="ECO:0000313" key="2">
    <source>
        <dbReference type="EMBL" id="RYR76799.1"/>
    </source>
</evidence>
<keyword evidence="1" id="KW-0472">Membrane</keyword>
<sequence>MGNVTGTVAAKFAFFPPEPPTYDVYRDDDGTVVFSGLTADKNVDVHLLDTKAGNKIVATFWKHPFARFTFLYSHGNAADLGQMHDLFIELRAHLRVNIMRHVSISFLFLSSLFPFLFLTAFYVFAVMTIPVMEHLQPSEFNTYYDIEAVYSCLKNEYGIKQEELILYGQSVGSGPTLHLASKLHKLRGVVLHSAILSGIRVLYPVKMTFWFDIFKNIDKIRHVNCPVFVIHGTNDDIVDWSHGKRLWELSKEKYDPLWVKGGGHCNLETFPEYIKYLRKFLNAMEKLSLTKQTNKQLTQNPSITESRHNKCLRFDQWHNDWFRERESGGFVGKMKMEMKMKVRPHFVGDWCFPLLLFLLTPFSPNGMGTAAHNLFDGMLMNGRLSWPAACCITCARLRGSQNQSCGRSRMRMEGSQQPRVMDSEKSLYFFGESLRQALADDMHQKLSSI</sequence>
<keyword evidence="3" id="KW-1185">Reference proteome</keyword>
<protein>
    <recommendedName>
        <fullName evidence="4">Serine hydrolase FSH domain-containing protein</fullName>
    </recommendedName>
</protein>
<keyword evidence="1" id="KW-0812">Transmembrane</keyword>